<evidence type="ECO:0000259" key="1">
    <source>
        <dbReference type="PROSITE" id="PS50943"/>
    </source>
</evidence>
<dbReference type="Gene3D" id="3.30.450.180">
    <property type="match status" value="1"/>
</dbReference>
<dbReference type="PROSITE" id="PS50943">
    <property type="entry name" value="HTH_CROC1"/>
    <property type="match status" value="1"/>
</dbReference>
<dbReference type="EMBL" id="BSTJ01000011">
    <property type="protein sequence ID" value="GLY79301.1"/>
    <property type="molecule type" value="Genomic_DNA"/>
</dbReference>
<name>A0A9W6RN37_9ACTN</name>
<evidence type="ECO:0000313" key="3">
    <source>
        <dbReference type="Proteomes" id="UP001165135"/>
    </source>
</evidence>
<dbReference type="InterPro" id="IPR001387">
    <property type="entry name" value="Cro/C1-type_HTH"/>
</dbReference>
<evidence type="ECO:0000313" key="2">
    <source>
        <dbReference type="EMBL" id="GLY79301.1"/>
    </source>
</evidence>
<dbReference type="CDD" id="cd00093">
    <property type="entry name" value="HTH_XRE"/>
    <property type="match status" value="1"/>
</dbReference>
<dbReference type="InterPro" id="IPR010982">
    <property type="entry name" value="Lambda_DNA-bd_dom_sf"/>
</dbReference>
<feature type="domain" description="HTH cro/C1-type" evidence="1">
    <location>
        <begin position="100"/>
        <end position="147"/>
    </location>
</feature>
<dbReference type="PANTHER" id="PTHR35010:SF2">
    <property type="entry name" value="BLL4672 PROTEIN"/>
    <property type="match status" value="1"/>
</dbReference>
<gene>
    <name evidence="2" type="ORF">Airi01_075680</name>
</gene>
<dbReference type="Proteomes" id="UP001165135">
    <property type="component" value="Unassembled WGS sequence"/>
</dbReference>
<accession>A0A9W6RN37</accession>
<sequence length="357" mass="38952">MSSSAATSRAIAGTGVPDAEAMIIIARRTRIDSPLPGGQSRSAQVDQHGCAAPTRQAPGQITVVDVDSENKLGDYLRARRALIRVQDVGLPDDGPRRVPGLRRDEVALLAGVSTDYYMRLEQGRERHPSDQVLRSIARALQLDDDAAAHLFRLGLPVFGARAATSLTAAPELVRLMDGMPDVPAFLVSAAQDILGANAMARELYRGFARYDNLLRMIFLDPYARSFYGDWDAASRLAVSNLRASSSQFPADEHIERIVGELSLRSPAFVNLWARYEVRPRTSEVKHFVHPRVGELRLHFETFAVASAPGQHLSVYSAEPGSTGHDGLVLLRRLAEQAATDAENSASEQAFKKGDTRS</sequence>
<dbReference type="Pfam" id="PF17765">
    <property type="entry name" value="MLTR_LBD"/>
    <property type="match status" value="1"/>
</dbReference>
<dbReference type="SMART" id="SM00530">
    <property type="entry name" value="HTH_XRE"/>
    <property type="match status" value="1"/>
</dbReference>
<protein>
    <recommendedName>
        <fullName evidence="1">HTH cro/C1-type domain-containing protein</fullName>
    </recommendedName>
</protein>
<dbReference type="Gene3D" id="1.10.260.40">
    <property type="entry name" value="lambda repressor-like DNA-binding domains"/>
    <property type="match status" value="1"/>
</dbReference>
<dbReference type="Pfam" id="PF13560">
    <property type="entry name" value="HTH_31"/>
    <property type="match status" value="1"/>
</dbReference>
<organism evidence="2 3">
    <name type="scientific">Actinoallomurus iriomotensis</name>
    <dbReference type="NCBI Taxonomy" id="478107"/>
    <lineage>
        <taxon>Bacteria</taxon>
        <taxon>Bacillati</taxon>
        <taxon>Actinomycetota</taxon>
        <taxon>Actinomycetes</taxon>
        <taxon>Streptosporangiales</taxon>
        <taxon>Thermomonosporaceae</taxon>
        <taxon>Actinoallomurus</taxon>
    </lineage>
</organism>
<dbReference type="GO" id="GO:0003677">
    <property type="term" value="F:DNA binding"/>
    <property type="evidence" value="ECO:0007669"/>
    <property type="project" value="InterPro"/>
</dbReference>
<proteinExistence type="predicted"/>
<dbReference type="InterPro" id="IPR041413">
    <property type="entry name" value="MLTR_LBD"/>
</dbReference>
<reference evidence="2" key="1">
    <citation type="submission" date="2023-03" db="EMBL/GenBank/DDBJ databases">
        <title>Actinoallomurus iriomotensis NBRC 103681.</title>
        <authorList>
            <person name="Ichikawa N."/>
            <person name="Sato H."/>
            <person name="Tonouchi N."/>
        </authorList>
    </citation>
    <scope>NUCLEOTIDE SEQUENCE</scope>
    <source>
        <strain evidence="2">NBRC 103681</strain>
    </source>
</reference>
<comment type="caution">
    <text evidence="2">The sequence shown here is derived from an EMBL/GenBank/DDBJ whole genome shotgun (WGS) entry which is preliminary data.</text>
</comment>
<dbReference type="AlphaFoldDB" id="A0A9W6RN37"/>
<dbReference type="PANTHER" id="PTHR35010">
    <property type="entry name" value="BLL4672 PROTEIN-RELATED"/>
    <property type="match status" value="1"/>
</dbReference>
<dbReference type="SUPFAM" id="SSF47413">
    <property type="entry name" value="lambda repressor-like DNA-binding domains"/>
    <property type="match status" value="1"/>
</dbReference>